<keyword evidence="4" id="KW-1185">Reference proteome</keyword>
<dbReference type="AlphaFoldDB" id="A0A165GSB9"/>
<evidence type="ECO:0000313" key="3">
    <source>
        <dbReference type="EMBL" id="KZF22532.1"/>
    </source>
</evidence>
<feature type="compositionally biased region" description="Basic and acidic residues" evidence="1">
    <location>
        <begin position="174"/>
        <end position="189"/>
    </location>
</feature>
<dbReference type="RefSeq" id="XP_018188087.1">
    <property type="nucleotide sequence ID" value="XM_018332505.1"/>
</dbReference>
<dbReference type="EMBL" id="KV407458">
    <property type="protein sequence ID" value="KZF22532.1"/>
    <property type="molecule type" value="Genomic_DNA"/>
</dbReference>
<dbReference type="Proteomes" id="UP000076632">
    <property type="component" value="Unassembled WGS sequence"/>
</dbReference>
<dbReference type="Pfam" id="PF11160">
    <property type="entry name" value="Hva1_TUDOR"/>
    <property type="match status" value="1"/>
</dbReference>
<feature type="domain" description="Hypervirulence associated protein TUDOR" evidence="2">
    <location>
        <begin position="9"/>
        <end position="71"/>
    </location>
</feature>
<sequence length="208" mass="22785">MADKEIKEGDQVSWQWSGGRPGGTAEEVKEQGEIAIQSNKGNTIKKNASPDNPAVHVSRPGNDVVKRQSELDVEKEGPKHKDEGGEGKADKEEKKEQKKADAEEEEKKEAKEEEKKEKEQEEATAGEKRERAEGDTGDAEKDTKRQKQPEETKQNGVNGEKKQEAPAKKGPGRPRKDAASSTAEKKTETKSVPTGDNIGSRTRSKANA</sequence>
<dbReference type="OMA" id="RPGNDVV"/>
<evidence type="ECO:0000259" key="2">
    <source>
        <dbReference type="Pfam" id="PF11160"/>
    </source>
</evidence>
<feature type="compositionally biased region" description="Polar residues" evidence="1">
    <location>
        <begin position="190"/>
        <end position="208"/>
    </location>
</feature>
<dbReference type="InParanoid" id="A0A165GSB9"/>
<feature type="compositionally biased region" description="Basic and acidic residues" evidence="1">
    <location>
        <begin position="64"/>
        <end position="167"/>
    </location>
</feature>
<dbReference type="InterPro" id="IPR021331">
    <property type="entry name" value="Hva1_TUDOR"/>
</dbReference>
<dbReference type="GeneID" id="28897642"/>
<feature type="region of interest" description="Disordered" evidence="1">
    <location>
        <begin position="1"/>
        <end position="208"/>
    </location>
</feature>
<reference evidence="3 4" key="1">
    <citation type="journal article" date="2016" name="Fungal Biol.">
        <title>The genome of Xylona heveae provides a window into fungal endophytism.</title>
        <authorList>
            <person name="Gazis R."/>
            <person name="Kuo A."/>
            <person name="Riley R."/>
            <person name="LaButti K."/>
            <person name="Lipzen A."/>
            <person name="Lin J."/>
            <person name="Amirebrahimi M."/>
            <person name="Hesse C.N."/>
            <person name="Spatafora J.W."/>
            <person name="Henrissat B."/>
            <person name="Hainaut M."/>
            <person name="Grigoriev I.V."/>
            <person name="Hibbett D.S."/>
        </authorList>
    </citation>
    <scope>NUCLEOTIDE SEQUENCE [LARGE SCALE GENOMIC DNA]</scope>
    <source>
        <strain evidence="3 4">TC161</strain>
    </source>
</reference>
<feature type="compositionally biased region" description="Polar residues" evidence="1">
    <location>
        <begin position="36"/>
        <end position="50"/>
    </location>
</feature>
<evidence type="ECO:0000256" key="1">
    <source>
        <dbReference type="SAM" id="MobiDB-lite"/>
    </source>
</evidence>
<feature type="compositionally biased region" description="Basic and acidic residues" evidence="1">
    <location>
        <begin position="1"/>
        <end position="10"/>
    </location>
</feature>
<dbReference type="OrthoDB" id="2131339at2759"/>
<dbReference type="STRING" id="1328760.A0A165GSB9"/>
<gene>
    <name evidence="3" type="ORF">L228DRAFT_246849</name>
</gene>
<accession>A0A165GSB9</accession>
<protein>
    <recommendedName>
        <fullName evidence="2">Hypervirulence associated protein TUDOR domain-containing protein</fullName>
    </recommendedName>
</protein>
<organism evidence="3 4">
    <name type="scientific">Xylona heveae (strain CBS 132557 / TC161)</name>
    <dbReference type="NCBI Taxonomy" id="1328760"/>
    <lineage>
        <taxon>Eukaryota</taxon>
        <taxon>Fungi</taxon>
        <taxon>Dikarya</taxon>
        <taxon>Ascomycota</taxon>
        <taxon>Pezizomycotina</taxon>
        <taxon>Xylonomycetes</taxon>
        <taxon>Xylonales</taxon>
        <taxon>Xylonaceae</taxon>
        <taxon>Xylona</taxon>
    </lineage>
</organism>
<proteinExistence type="predicted"/>
<name>A0A165GSB9_XYLHT</name>
<evidence type="ECO:0000313" key="4">
    <source>
        <dbReference type="Proteomes" id="UP000076632"/>
    </source>
</evidence>